<dbReference type="EMBL" id="PQFF01000114">
    <property type="protein sequence ID" value="RHZ81282.1"/>
    <property type="molecule type" value="Genomic_DNA"/>
</dbReference>
<feature type="region of interest" description="Disordered" evidence="1">
    <location>
        <begin position="74"/>
        <end position="99"/>
    </location>
</feature>
<feature type="region of interest" description="Disordered" evidence="1">
    <location>
        <begin position="541"/>
        <end position="567"/>
    </location>
</feature>
<reference evidence="2 3" key="1">
    <citation type="submission" date="2018-08" db="EMBL/GenBank/DDBJ databases">
        <title>Genome and evolution of the arbuscular mycorrhizal fungus Diversispora epigaea (formerly Glomus versiforme) and its bacterial endosymbionts.</title>
        <authorList>
            <person name="Sun X."/>
            <person name="Fei Z."/>
            <person name="Harrison M."/>
        </authorList>
    </citation>
    <scope>NUCLEOTIDE SEQUENCE [LARGE SCALE GENOMIC DNA]</scope>
    <source>
        <strain evidence="2 3">IT104</strain>
    </source>
</reference>
<proteinExistence type="predicted"/>
<gene>
    <name evidence="2" type="ORF">Glove_122g44</name>
</gene>
<sequence>MQTQRDESNDLSEVDSLKLENTRLMARITELEQIVKEKSTLEAELKQIIEENAEKAKLRDAELNARITKLERSAKLEQKQNNRLENGDNSSENHVCGAGRFAPNVHDPVINQCIDTNSKSLEDNTLEQTENSTDDTSNDVEHRSSGSSDICQEKGNQCSTSNISNNTSNFDVYLSQGTNAKPNSLDDSRSKDSIASKEMDNFLNRVHKENISNEIRERNRERKLQQEESKTRCKTSSAIQDLSETILSKNDQDGNLCDMKTVPSGNDRDVNLSCGTKTISSENDQTEISELEQDVECDKNEIVKQGLIEELHLTTDKQSLIDSAIDNTDSTENKGESHEMRMLLHLETRNSASSAQHLSYLFKTAIKSRQQEILNWYYYSLEFENRVHTITTDGKIKDKTARTMIYKEMKPFLPNITQDNLRKKTLRARKLLMLFGENGVGMDKIKLTTYSANEISKLTNAQIQNIIDQVNSKTVPLGNDQTKKTLPETEVSTITTLSIPLSHTSSHSVTASSNSEDKIIEEVSRSEDAIASESLLETETKVSLSTESHVSDLSSSKPSQKNNPEISHKVSCSAEVGVSSNPIHDHAYFRNKILLRYSDLYKTFITEKFDYYDIIEGSLCPVCKLNHEDGKSVKGRYEAESYFIICGKREIEIIA</sequence>
<protein>
    <submittedName>
        <fullName evidence="2">Uncharacterized protein</fullName>
    </submittedName>
</protein>
<dbReference type="AlphaFoldDB" id="A0A397J2X2"/>
<feature type="compositionally biased region" description="Polar residues" evidence="1">
    <location>
        <begin position="145"/>
        <end position="158"/>
    </location>
</feature>
<evidence type="ECO:0000256" key="1">
    <source>
        <dbReference type="SAM" id="MobiDB-lite"/>
    </source>
</evidence>
<comment type="caution">
    <text evidence="2">The sequence shown here is derived from an EMBL/GenBank/DDBJ whole genome shotgun (WGS) entry which is preliminary data.</text>
</comment>
<evidence type="ECO:0000313" key="3">
    <source>
        <dbReference type="Proteomes" id="UP000266861"/>
    </source>
</evidence>
<feature type="compositionally biased region" description="Polar residues" evidence="1">
    <location>
        <begin position="541"/>
        <end position="565"/>
    </location>
</feature>
<organism evidence="2 3">
    <name type="scientific">Diversispora epigaea</name>
    <dbReference type="NCBI Taxonomy" id="1348612"/>
    <lineage>
        <taxon>Eukaryota</taxon>
        <taxon>Fungi</taxon>
        <taxon>Fungi incertae sedis</taxon>
        <taxon>Mucoromycota</taxon>
        <taxon>Glomeromycotina</taxon>
        <taxon>Glomeromycetes</taxon>
        <taxon>Diversisporales</taxon>
        <taxon>Diversisporaceae</taxon>
        <taxon>Diversispora</taxon>
    </lineage>
</organism>
<accession>A0A397J2X2</accession>
<feature type="compositionally biased region" description="Basic and acidic residues" evidence="1">
    <location>
        <begin position="213"/>
        <end position="231"/>
    </location>
</feature>
<feature type="region of interest" description="Disordered" evidence="1">
    <location>
        <begin position="213"/>
        <end position="236"/>
    </location>
</feature>
<dbReference type="Proteomes" id="UP000266861">
    <property type="component" value="Unassembled WGS sequence"/>
</dbReference>
<feature type="region of interest" description="Disordered" evidence="1">
    <location>
        <begin position="120"/>
        <end position="165"/>
    </location>
</feature>
<feature type="compositionally biased region" description="Basic and acidic residues" evidence="1">
    <location>
        <begin position="74"/>
        <end position="86"/>
    </location>
</feature>
<evidence type="ECO:0000313" key="2">
    <source>
        <dbReference type="EMBL" id="RHZ81282.1"/>
    </source>
</evidence>
<name>A0A397J2X2_9GLOM</name>
<dbReference type="OrthoDB" id="2447474at2759"/>
<keyword evidence="3" id="KW-1185">Reference proteome</keyword>